<organism evidence="2 3">
    <name type="scientific">Salinigranum rubrum</name>
    <dbReference type="NCBI Taxonomy" id="755307"/>
    <lineage>
        <taxon>Archaea</taxon>
        <taxon>Methanobacteriati</taxon>
        <taxon>Methanobacteriota</taxon>
        <taxon>Stenosarchaea group</taxon>
        <taxon>Halobacteria</taxon>
        <taxon>Halobacteriales</taxon>
        <taxon>Haloferacaceae</taxon>
        <taxon>Salinigranum</taxon>
    </lineage>
</organism>
<proteinExistence type="predicted"/>
<evidence type="ECO:0000256" key="1">
    <source>
        <dbReference type="SAM" id="MobiDB-lite"/>
    </source>
</evidence>
<feature type="compositionally biased region" description="Acidic residues" evidence="1">
    <location>
        <begin position="122"/>
        <end position="133"/>
    </location>
</feature>
<feature type="region of interest" description="Disordered" evidence="1">
    <location>
        <begin position="1"/>
        <end position="72"/>
    </location>
</feature>
<sequence>MPREGGARMNDDIPAPGESFDEDPVTASHAAAEGAEAESDVGSSSALREMLLSTEPEHRLDAIESPWDPERGGLNRVYRGFQKMMGASGLPAVLDIGVGIAEFVTEFDLDAAATDSQQEGDNQPEFDTEEGVV</sequence>
<dbReference type="EMBL" id="CP026309">
    <property type="protein sequence ID" value="AUV82073.1"/>
    <property type="molecule type" value="Genomic_DNA"/>
</dbReference>
<feature type="region of interest" description="Disordered" evidence="1">
    <location>
        <begin position="111"/>
        <end position="133"/>
    </location>
</feature>
<keyword evidence="3" id="KW-1185">Reference proteome</keyword>
<gene>
    <name evidence="2" type="ORF">C2R22_10780</name>
</gene>
<dbReference type="KEGG" id="srub:C2R22_10780"/>
<feature type="compositionally biased region" description="Low complexity" evidence="1">
    <location>
        <begin position="27"/>
        <end position="46"/>
    </location>
</feature>
<feature type="compositionally biased region" description="Basic and acidic residues" evidence="1">
    <location>
        <begin position="55"/>
        <end position="72"/>
    </location>
</feature>
<dbReference type="AlphaFoldDB" id="A0A2I8VJF9"/>
<protein>
    <submittedName>
        <fullName evidence="2">Uncharacterized protein</fullName>
    </submittedName>
</protein>
<reference evidence="2 3" key="1">
    <citation type="submission" date="2018-01" db="EMBL/GenBank/DDBJ databases">
        <title>Complete genome sequence of Salinigranum rubrum GX10T, an extremely halophilic archaeon isolated from a marine solar saltern.</title>
        <authorList>
            <person name="Han S."/>
        </authorList>
    </citation>
    <scope>NUCLEOTIDE SEQUENCE [LARGE SCALE GENOMIC DNA]</scope>
    <source>
        <strain evidence="2 3">GX10</strain>
    </source>
</reference>
<name>A0A2I8VJF9_9EURY</name>
<evidence type="ECO:0000313" key="3">
    <source>
        <dbReference type="Proteomes" id="UP000236584"/>
    </source>
</evidence>
<feature type="compositionally biased region" description="Basic and acidic residues" evidence="1">
    <location>
        <begin position="1"/>
        <end position="11"/>
    </location>
</feature>
<dbReference type="Proteomes" id="UP000236584">
    <property type="component" value="Chromosome"/>
</dbReference>
<evidence type="ECO:0000313" key="2">
    <source>
        <dbReference type="EMBL" id="AUV82073.1"/>
    </source>
</evidence>
<accession>A0A2I8VJF9</accession>